<keyword evidence="6" id="KW-0975">Bacterial flagellum</keyword>
<dbReference type="InterPro" id="IPR053927">
    <property type="entry name" value="FlgK_helical"/>
</dbReference>
<keyword evidence="10" id="KW-0282">Flagellum</keyword>
<evidence type="ECO:0000256" key="1">
    <source>
        <dbReference type="ARBA" id="ARBA00004365"/>
    </source>
</evidence>
<evidence type="ECO:0000313" key="11">
    <source>
        <dbReference type="Proteomes" id="UP000526501"/>
    </source>
</evidence>
<keyword evidence="10" id="KW-0966">Cell projection</keyword>
<feature type="coiled-coil region" evidence="7">
    <location>
        <begin position="152"/>
        <end position="211"/>
    </location>
</feature>
<protein>
    <recommendedName>
        <fullName evidence="4">Flagellar hook-associated protein 1</fullName>
    </recommendedName>
</protein>
<dbReference type="Pfam" id="PF22638">
    <property type="entry name" value="FlgK_D1"/>
    <property type="match status" value="1"/>
</dbReference>
<sequence length="484" mass="52020">MSANIIGDLANAAKALTAHRYGVITAGNNMANVNNENYSRQRVVIGEDGVIQTLVGSQGTGVEVQGFEQMRDTVLDREILRETSLNASLEAQQSALAKAESSLGQEISRADDSAFIDGSTTDSASGGIADTLNSFFTAFHSLSANPGSDAEKEALLQNADLLTEKLNVTSERFSDLHEDIGLEVSTDIDSANQMIEEIARLNTEISRAESQSAGQALSLRDQRQGILEDLSEIMQIKTEEIPDSSGQIRVYVPTVGADSPTINLVERGRYQEVKFIDAETEADSPKFVVGDDETQIEISNGSVAGALEARDGVIAEYRRGLDALAEELVTQVNALYSDGNPPNDTNFFDDTDTSAAGIKLVDGLTAATLRTTNSDEQAQGDNSLTLAIAELDETKLDALGGRDLGTFYRAVVTDLGEGVAKVEARLEDEAVVFDLLKQQQDSVSGVSLDEEMTDMMKFQRAFQATGKLISAIDEMLDVIVNRLV</sequence>
<organism evidence="10 11">
    <name type="scientific">Pelagicoccus albus</name>
    <dbReference type="NCBI Taxonomy" id="415222"/>
    <lineage>
        <taxon>Bacteria</taxon>
        <taxon>Pseudomonadati</taxon>
        <taxon>Verrucomicrobiota</taxon>
        <taxon>Opitutia</taxon>
        <taxon>Puniceicoccales</taxon>
        <taxon>Pelagicoccaceae</taxon>
        <taxon>Pelagicoccus</taxon>
    </lineage>
</organism>
<keyword evidence="10" id="KW-0969">Cilium</keyword>
<comment type="subcellular location">
    <subcellularLocation>
        <location evidence="1">Bacterial flagellum</location>
    </subcellularLocation>
    <subcellularLocation>
        <location evidence="2">Secreted</location>
    </subcellularLocation>
</comment>
<dbReference type="PANTHER" id="PTHR30033:SF1">
    <property type="entry name" value="FLAGELLAR HOOK-ASSOCIATED PROTEIN 1"/>
    <property type="match status" value="1"/>
</dbReference>
<dbReference type="SUPFAM" id="SSF64518">
    <property type="entry name" value="Phase 1 flagellin"/>
    <property type="match status" value="1"/>
</dbReference>
<proteinExistence type="inferred from homology"/>
<dbReference type="Pfam" id="PF06429">
    <property type="entry name" value="Flg_bbr_C"/>
    <property type="match status" value="1"/>
</dbReference>
<comment type="caution">
    <text evidence="10">The sequence shown here is derived from an EMBL/GenBank/DDBJ whole genome shotgun (WGS) entry which is preliminary data.</text>
</comment>
<keyword evidence="11" id="KW-1185">Reference proteome</keyword>
<evidence type="ECO:0000256" key="3">
    <source>
        <dbReference type="ARBA" id="ARBA00009677"/>
    </source>
</evidence>
<dbReference type="GO" id="GO:0005198">
    <property type="term" value="F:structural molecule activity"/>
    <property type="evidence" value="ECO:0007669"/>
    <property type="project" value="InterPro"/>
</dbReference>
<dbReference type="GO" id="GO:0044780">
    <property type="term" value="P:bacterial-type flagellum assembly"/>
    <property type="evidence" value="ECO:0007669"/>
    <property type="project" value="InterPro"/>
</dbReference>
<feature type="domain" description="Flagellar hook-associated protein FlgK helical" evidence="9">
    <location>
        <begin position="120"/>
        <end position="339"/>
    </location>
</feature>
<evidence type="ECO:0000259" key="9">
    <source>
        <dbReference type="Pfam" id="PF22638"/>
    </source>
</evidence>
<evidence type="ECO:0000256" key="5">
    <source>
        <dbReference type="ARBA" id="ARBA00022525"/>
    </source>
</evidence>
<evidence type="ECO:0000259" key="8">
    <source>
        <dbReference type="Pfam" id="PF06429"/>
    </source>
</evidence>
<evidence type="ECO:0000256" key="2">
    <source>
        <dbReference type="ARBA" id="ARBA00004613"/>
    </source>
</evidence>
<gene>
    <name evidence="10" type="primary">flgK</name>
    <name evidence="10" type="ORF">H5P27_08255</name>
</gene>
<dbReference type="NCBIfam" id="TIGR02492">
    <property type="entry name" value="flgK_ends"/>
    <property type="match status" value="1"/>
</dbReference>
<feature type="domain" description="Flagellar basal-body/hook protein C-terminal" evidence="8">
    <location>
        <begin position="442"/>
        <end position="481"/>
    </location>
</feature>
<keyword evidence="5" id="KW-0964">Secreted</keyword>
<evidence type="ECO:0000313" key="10">
    <source>
        <dbReference type="EMBL" id="MBC2606035.1"/>
    </source>
</evidence>
<dbReference type="GO" id="GO:0005576">
    <property type="term" value="C:extracellular region"/>
    <property type="evidence" value="ECO:0007669"/>
    <property type="project" value="UniProtKB-SubCell"/>
</dbReference>
<name>A0A7X1E7R6_9BACT</name>
<dbReference type="EMBL" id="JACHVC010000007">
    <property type="protein sequence ID" value="MBC2606035.1"/>
    <property type="molecule type" value="Genomic_DNA"/>
</dbReference>
<reference evidence="10 11" key="1">
    <citation type="submission" date="2020-07" db="EMBL/GenBank/DDBJ databases">
        <authorList>
            <person name="Feng X."/>
        </authorList>
    </citation>
    <scope>NUCLEOTIDE SEQUENCE [LARGE SCALE GENOMIC DNA]</scope>
    <source>
        <strain evidence="10 11">JCM23202</strain>
    </source>
</reference>
<dbReference type="InterPro" id="IPR002371">
    <property type="entry name" value="FlgK"/>
</dbReference>
<dbReference type="InterPro" id="IPR010930">
    <property type="entry name" value="Flg_bb/hook_C_dom"/>
</dbReference>
<dbReference type="Proteomes" id="UP000526501">
    <property type="component" value="Unassembled WGS sequence"/>
</dbReference>
<keyword evidence="7" id="KW-0175">Coiled coil</keyword>
<dbReference type="PANTHER" id="PTHR30033">
    <property type="entry name" value="FLAGELLAR HOOK-ASSOCIATED PROTEIN 1"/>
    <property type="match status" value="1"/>
</dbReference>
<evidence type="ECO:0000256" key="4">
    <source>
        <dbReference type="ARBA" id="ARBA00016244"/>
    </source>
</evidence>
<dbReference type="RefSeq" id="WP_185659919.1">
    <property type="nucleotide sequence ID" value="NZ_CAWPOO010000007.1"/>
</dbReference>
<evidence type="ECO:0000256" key="7">
    <source>
        <dbReference type="SAM" id="Coils"/>
    </source>
</evidence>
<comment type="similarity">
    <text evidence="3">Belongs to the flagella basal body rod proteins family.</text>
</comment>
<accession>A0A7X1E7R6</accession>
<dbReference type="GO" id="GO:0009424">
    <property type="term" value="C:bacterial-type flagellum hook"/>
    <property type="evidence" value="ECO:0007669"/>
    <property type="project" value="InterPro"/>
</dbReference>
<dbReference type="AlphaFoldDB" id="A0A7X1E7R6"/>
<evidence type="ECO:0000256" key="6">
    <source>
        <dbReference type="ARBA" id="ARBA00023143"/>
    </source>
</evidence>